<dbReference type="Gene3D" id="3.30.200.20">
    <property type="entry name" value="Phosphorylase Kinase, domain 1"/>
    <property type="match status" value="1"/>
</dbReference>
<keyword evidence="2" id="KW-0808">Transferase</keyword>
<comment type="caution">
    <text evidence="2">The sequence shown here is derived from an EMBL/GenBank/DDBJ whole genome shotgun (WGS) entry which is preliminary data.</text>
</comment>
<dbReference type="Proteomes" id="UP000187074">
    <property type="component" value="Unassembled WGS sequence"/>
</dbReference>
<gene>
    <name evidence="2" type="ORF">BK123_05005</name>
</gene>
<accession>A0A1R1B9Y7</accession>
<dbReference type="AlphaFoldDB" id="A0A1R1B9Y7"/>
<dbReference type="Pfam" id="PF01636">
    <property type="entry name" value="APH"/>
    <property type="match status" value="1"/>
</dbReference>
<sequence length="315" mass="36797">MDHLQNMLKDYYGLEHTGISPQQGGWAALAFRVRDVKHTYFLKVYEKSRASTPKWTALIDDYVPVLLWLEEHSRLQGKIPVPILTKDGRYQCEDDEGIYLLYEYIVGDTIADQELTEDQVRQLAEMIAELHRYGEEVPLVTSAMTENYTVPFLGQLKSTLDGELPYDLGEVMLRHIDSLKELMLKVEELSEALKNRDLRMALCHTDVHGWNLMSDGQQLKLIDWEGLKLAPVEADMMSFADEPYFAEFMRIYKEMHGQYEINVEALAFYQGRRKLEDIWEFMEQLLYDTQDDNERALTLQSLRKELEEIASSHRD</sequence>
<keyword evidence="2" id="KW-0418">Kinase</keyword>
<dbReference type="PANTHER" id="PTHR40086:SF1">
    <property type="entry name" value="CELL CYCLE REGULATOR CCRZ"/>
    <property type="match status" value="1"/>
</dbReference>
<dbReference type="GO" id="GO:0016301">
    <property type="term" value="F:kinase activity"/>
    <property type="evidence" value="ECO:0007669"/>
    <property type="project" value="UniProtKB-KW"/>
</dbReference>
<feature type="domain" description="Aminoglycoside phosphotransferase" evidence="1">
    <location>
        <begin position="20"/>
        <end position="253"/>
    </location>
</feature>
<dbReference type="Gene3D" id="1.10.510.10">
    <property type="entry name" value="Transferase(Phosphotransferase) domain 1"/>
    <property type="match status" value="1"/>
</dbReference>
<dbReference type="SUPFAM" id="SSF56112">
    <property type="entry name" value="Protein kinase-like (PK-like)"/>
    <property type="match status" value="1"/>
</dbReference>
<dbReference type="RefSeq" id="WP_076321274.1">
    <property type="nucleotide sequence ID" value="NZ_MRTF01000001.1"/>
</dbReference>
<reference evidence="2 3" key="1">
    <citation type="submission" date="2016-11" db="EMBL/GenBank/DDBJ databases">
        <title>Paenibacillus species isolates.</title>
        <authorList>
            <person name="Beno S.M."/>
        </authorList>
    </citation>
    <scope>NUCLEOTIDE SEQUENCE [LARGE SCALE GENOMIC DNA]</scope>
    <source>
        <strain evidence="2 3">FSL F4-0100</strain>
    </source>
</reference>
<dbReference type="EMBL" id="MRTF01000001">
    <property type="protein sequence ID" value="OME96937.1"/>
    <property type="molecule type" value="Genomic_DNA"/>
</dbReference>
<name>A0A1R1B9Y7_PAELA</name>
<dbReference type="InterPro" id="IPR011009">
    <property type="entry name" value="Kinase-like_dom_sf"/>
</dbReference>
<protein>
    <submittedName>
        <fullName evidence="2">Kinase</fullName>
    </submittedName>
</protein>
<evidence type="ECO:0000259" key="1">
    <source>
        <dbReference type="Pfam" id="PF01636"/>
    </source>
</evidence>
<dbReference type="PANTHER" id="PTHR40086">
    <property type="entry name" value="PHOSPHOTRANSFERASE YTMP-RELATED"/>
    <property type="match status" value="1"/>
</dbReference>
<evidence type="ECO:0000313" key="3">
    <source>
        <dbReference type="Proteomes" id="UP000187074"/>
    </source>
</evidence>
<dbReference type="InterPro" id="IPR052077">
    <property type="entry name" value="CcrZ_PhaseVar_Mediator"/>
</dbReference>
<proteinExistence type="predicted"/>
<evidence type="ECO:0000313" key="2">
    <source>
        <dbReference type="EMBL" id="OME96937.1"/>
    </source>
</evidence>
<dbReference type="Gene3D" id="1.20.58.840">
    <property type="match status" value="1"/>
</dbReference>
<dbReference type="OrthoDB" id="1645186at2"/>
<organism evidence="2 3">
    <name type="scientific">Paenibacillus lautus</name>
    <name type="common">Bacillus lautus</name>
    <dbReference type="NCBI Taxonomy" id="1401"/>
    <lineage>
        <taxon>Bacteria</taxon>
        <taxon>Bacillati</taxon>
        <taxon>Bacillota</taxon>
        <taxon>Bacilli</taxon>
        <taxon>Bacillales</taxon>
        <taxon>Paenibacillaceae</taxon>
        <taxon>Paenibacillus</taxon>
    </lineage>
</organism>
<dbReference type="InterPro" id="IPR002575">
    <property type="entry name" value="Aminoglycoside_PTrfase"/>
</dbReference>
<dbReference type="STRING" id="1401.BK123_05005"/>